<keyword evidence="11" id="KW-1015">Disulfide bond</keyword>
<organism evidence="16 17">
    <name type="scientific">Ameca splendens</name>
    <dbReference type="NCBI Taxonomy" id="208324"/>
    <lineage>
        <taxon>Eukaryota</taxon>
        <taxon>Metazoa</taxon>
        <taxon>Chordata</taxon>
        <taxon>Craniata</taxon>
        <taxon>Vertebrata</taxon>
        <taxon>Euteleostomi</taxon>
        <taxon>Actinopterygii</taxon>
        <taxon>Neopterygii</taxon>
        <taxon>Teleostei</taxon>
        <taxon>Neoteleostei</taxon>
        <taxon>Acanthomorphata</taxon>
        <taxon>Ovalentaria</taxon>
        <taxon>Atherinomorphae</taxon>
        <taxon>Cyprinodontiformes</taxon>
        <taxon>Goodeidae</taxon>
        <taxon>Ameca</taxon>
    </lineage>
</organism>
<evidence type="ECO:0000256" key="12">
    <source>
        <dbReference type="ARBA" id="ARBA00023180"/>
    </source>
</evidence>
<dbReference type="SUPFAM" id="SSF58069">
    <property type="entry name" value="Virus ectodomain"/>
    <property type="match status" value="1"/>
</dbReference>
<sequence length="147" mass="16218">MVLDLLTASVGGVCALLNETCCTYIPDETNGEDGHRVSNAIRQLNEIKRGMQQDIHPSRGSLFFMAYFSTVVATVFENHDSCVVMTLTVLLLFCLFTLCIVPCISAMRLGMVGGIVGTILSQDYQLLDENQDYDDTMKEESLNLPVV</sequence>
<name>A0ABV0XWG9_9TELE</name>
<dbReference type="Proteomes" id="UP001469553">
    <property type="component" value="Unassembled WGS sequence"/>
</dbReference>
<keyword evidence="4" id="KW-1032">Host cell membrane</keyword>
<proteinExistence type="predicted"/>
<evidence type="ECO:0000256" key="14">
    <source>
        <dbReference type="SAM" id="Phobius"/>
    </source>
</evidence>
<keyword evidence="10" id="KW-0564">Palmitate</keyword>
<dbReference type="InterPro" id="IPR018154">
    <property type="entry name" value="TLV/ENV_coat_polyprotein"/>
</dbReference>
<keyword evidence="17" id="KW-1185">Reference proteome</keyword>
<keyword evidence="15" id="KW-0732">Signal</keyword>
<evidence type="ECO:0000256" key="11">
    <source>
        <dbReference type="ARBA" id="ARBA00023157"/>
    </source>
</evidence>
<dbReference type="Gene3D" id="1.10.287.210">
    <property type="match status" value="1"/>
</dbReference>
<keyword evidence="8 14" id="KW-1133">Transmembrane helix</keyword>
<feature type="transmembrane region" description="Helical" evidence="14">
    <location>
        <begin position="82"/>
        <end position="101"/>
    </location>
</feature>
<keyword evidence="12" id="KW-0325">Glycoprotein</keyword>
<keyword evidence="13" id="KW-0449">Lipoprotein</keyword>
<keyword evidence="6 14" id="KW-0812">Transmembrane</keyword>
<gene>
    <name evidence="16" type="ORF">AMECASPLE_035131</name>
</gene>
<evidence type="ECO:0000256" key="2">
    <source>
        <dbReference type="ARBA" id="ARBA00004531"/>
    </source>
</evidence>
<dbReference type="PANTHER" id="PTHR10424:SF81">
    <property type="entry name" value="ERVV2 PROTEIN"/>
    <property type="match status" value="1"/>
</dbReference>
<feature type="chain" id="PRO_5046356778" evidence="15">
    <location>
        <begin position="16"/>
        <end position="147"/>
    </location>
</feature>
<evidence type="ECO:0000256" key="4">
    <source>
        <dbReference type="ARBA" id="ARBA00022511"/>
    </source>
</evidence>
<evidence type="ECO:0000256" key="7">
    <source>
        <dbReference type="ARBA" id="ARBA00022870"/>
    </source>
</evidence>
<evidence type="ECO:0000256" key="1">
    <source>
        <dbReference type="ARBA" id="ARBA00004402"/>
    </source>
</evidence>
<dbReference type="Pfam" id="PF00429">
    <property type="entry name" value="TLV_coat"/>
    <property type="match status" value="1"/>
</dbReference>
<evidence type="ECO:0000256" key="6">
    <source>
        <dbReference type="ARBA" id="ARBA00022692"/>
    </source>
</evidence>
<protein>
    <submittedName>
        <fullName evidence="16">Uncharacterized protein</fullName>
    </submittedName>
</protein>
<keyword evidence="7" id="KW-1043">Host membrane</keyword>
<evidence type="ECO:0000256" key="3">
    <source>
        <dbReference type="ARBA" id="ARBA00004563"/>
    </source>
</evidence>
<dbReference type="PANTHER" id="PTHR10424">
    <property type="entry name" value="VIRAL ENVELOPE PROTEIN"/>
    <property type="match status" value="1"/>
</dbReference>
<evidence type="ECO:0000256" key="15">
    <source>
        <dbReference type="SAM" id="SignalP"/>
    </source>
</evidence>
<evidence type="ECO:0000256" key="13">
    <source>
        <dbReference type="ARBA" id="ARBA00023288"/>
    </source>
</evidence>
<evidence type="ECO:0000256" key="10">
    <source>
        <dbReference type="ARBA" id="ARBA00023139"/>
    </source>
</evidence>
<evidence type="ECO:0000256" key="8">
    <source>
        <dbReference type="ARBA" id="ARBA00022989"/>
    </source>
</evidence>
<keyword evidence="9 14" id="KW-0472">Membrane</keyword>
<dbReference type="EMBL" id="JAHRIP010014542">
    <property type="protein sequence ID" value="MEQ2285754.1"/>
    <property type="molecule type" value="Genomic_DNA"/>
</dbReference>
<evidence type="ECO:0000313" key="16">
    <source>
        <dbReference type="EMBL" id="MEQ2285754.1"/>
    </source>
</evidence>
<feature type="transmembrane region" description="Helical" evidence="14">
    <location>
        <begin position="58"/>
        <end position="76"/>
    </location>
</feature>
<comment type="subcellular location">
    <subcellularLocation>
        <location evidence="1">Host cell membrane</location>
        <topology evidence="1">Single-pass type I membrane protein</topology>
    </subcellularLocation>
    <subcellularLocation>
        <location evidence="2">Host endomembrane system</location>
        <topology evidence="2">Peripheral membrane protein</topology>
    </subcellularLocation>
    <subcellularLocation>
        <location evidence="3">Virion membrane</location>
        <topology evidence="3">Single-pass type I membrane protein</topology>
    </subcellularLocation>
</comment>
<feature type="signal peptide" evidence="15">
    <location>
        <begin position="1"/>
        <end position="15"/>
    </location>
</feature>
<comment type="caution">
    <text evidence="16">The sequence shown here is derived from an EMBL/GenBank/DDBJ whole genome shotgun (WGS) entry which is preliminary data.</text>
</comment>
<reference evidence="16 17" key="1">
    <citation type="submission" date="2021-06" db="EMBL/GenBank/DDBJ databases">
        <authorList>
            <person name="Palmer J.M."/>
        </authorList>
    </citation>
    <scope>NUCLEOTIDE SEQUENCE [LARGE SCALE GENOMIC DNA]</scope>
    <source>
        <strain evidence="16 17">AS_MEX2019</strain>
        <tissue evidence="16">Muscle</tissue>
    </source>
</reference>
<evidence type="ECO:0000313" key="17">
    <source>
        <dbReference type="Proteomes" id="UP001469553"/>
    </source>
</evidence>
<accession>A0ABV0XWG9</accession>
<evidence type="ECO:0000256" key="5">
    <source>
        <dbReference type="ARBA" id="ARBA00022581"/>
    </source>
</evidence>
<keyword evidence="5" id="KW-0945">Host-virus interaction</keyword>
<evidence type="ECO:0000256" key="9">
    <source>
        <dbReference type="ARBA" id="ARBA00023136"/>
    </source>
</evidence>